<name>A0A3P6RPC7_DIBLA</name>
<evidence type="ECO:0000256" key="1">
    <source>
        <dbReference type="SAM" id="MobiDB-lite"/>
    </source>
</evidence>
<evidence type="ECO:0000313" key="2">
    <source>
        <dbReference type="EMBL" id="VDK43778.1"/>
    </source>
</evidence>
<dbReference type="AlphaFoldDB" id="A0A3P6RPC7"/>
<feature type="non-terminal residue" evidence="2">
    <location>
        <position position="177"/>
    </location>
</feature>
<organism evidence="2 3">
    <name type="scientific">Dibothriocephalus latus</name>
    <name type="common">Fish tapeworm</name>
    <name type="synonym">Diphyllobothrium latum</name>
    <dbReference type="NCBI Taxonomy" id="60516"/>
    <lineage>
        <taxon>Eukaryota</taxon>
        <taxon>Metazoa</taxon>
        <taxon>Spiralia</taxon>
        <taxon>Lophotrochozoa</taxon>
        <taxon>Platyhelminthes</taxon>
        <taxon>Cestoda</taxon>
        <taxon>Eucestoda</taxon>
        <taxon>Diphyllobothriidea</taxon>
        <taxon>Diphyllobothriidae</taxon>
        <taxon>Dibothriocephalus</taxon>
    </lineage>
</organism>
<accession>A0A3P6RPC7</accession>
<evidence type="ECO:0000313" key="3">
    <source>
        <dbReference type="Proteomes" id="UP000281553"/>
    </source>
</evidence>
<gene>
    <name evidence="2" type="ORF">DILT_LOCUS1398</name>
</gene>
<proteinExistence type="predicted"/>
<feature type="region of interest" description="Disordered" evidence="1">
    <location>
        <begin position="121"/>
        <end position="177"/>
    </location>
</feature>
<feature type="compositionally biased region" description="Pro residues" evidence="1">
    <location>
        <begin position="149"/>
        <end position="167"/>
    </location>
</feature>
<protein>
    <submittedName>
        <fullName evidence="2">Uncharacterized protein</fullName>
    </submittedName>
</protein>
<dbReference type="Proteomes" id="UP000281553">
    <property type="component" value="Unassembled WGS sequence"/>
</dbReference>
<sequence length="177" mass="19238">MALLPFLPIFEKDRPSLSPLTQPLDFLTMYSAATTTTPTTSNSPLQFNHLTKSADVFHPSDPLSVGGGLIAAGRDGSTKPEFAPLGLNDSSWGDQSRIRDQILRFCYCFLTNMSARRVLNAGPQRPNAPAAPDADIMLAQTPPRRHARPPPPPLTDPTDLPPFPPTNPQELNSVPCR</sequence>
<keyword evidence="3" id="KW-1185">Reference proteome</keyword>
<dbReference type="EMBL" id="UYRU01009319">
    <property type="protein sequence ID" value="VDK43778.1"/>
    <property type="molecule type" value="Genomic_DNA"/>
</dbReference>
<reference evidence="2 3" key="1">
    <citation type="submission" date="2018-11" db="EMBL/GenBank/DDBJ databases">
        <authorList>
            <consortium name="Pathogen Informatics"/>
        </authorList>
    </citation>
    <scope>NUCLEOTIDE SEQUENCE [LARGE SCALE GENOMIC DNA]</scope>
</reference>